<feature type="transmembrane region" description="Helical" evidence="1">
    <location>
        <begin position="430"/>
        <end position="451"/>
    </location>
</feature>
<dbReference type="InterPro" id="IPR053156">
    <property type="entry name" value="T6SS_TssM-like"/>
</dbReference>
<feature type="domain" description="Type VI secretion system IcmF C-terminal" evidence="2">
    <location>
        <begin position="1028"/>
        <end position="1133"/>
    </location>
</feature>
<dbReference type="InterPro" id="IPR010623">
    <property type="entry name" value="IcmF_C"/>
</dbReference>
<feature type="transmembrane region" description="Helical" evidence="1">
    <location>
        <begin position="45"/>
        <end position="64"/>
    </location>
</feature>
<evidence type="ECO:0000259" key="3">
    <source>
        <dbReference type="Pfam" id="PF06761"/>
    </source>
</evidence>
<feature type="domain" description="IcmF-related" evidence="3">
    <location>
        <begin position="486"/>
        <end position="798"/>
    </location>
</feature>
<evidence type="ECO:0000259" key="4">
    <source>
        <dbReference type="Pfam" id="PF14331"/>
    </source>
</evidence>
<reference evidence="6 7" key="1">
    <citation type="submission" date="2017-08" db="EMBL/GenBank/DDBJ databases">
        <title>Draft Genome Sequence of Hafnia alvei CITHA-6 Isolated from Raw Bovine Milk.</title>
        <authorList>
            <person name="Culligan E.P."/>
            <person name="Mcsweeney A."/>
            <person name="O'Doherty C."/>
            <person name="Gleeson E."/>
            <person name="O'Riordan D."/>
            <person name="Sleator R.D."/>
        </authorList>
    </citation>
    <scope>NUCLEOTIDE SEQUENCE [LARGE SCALE GENOMIC DNA]</scope>
    <source>
        <strain evidence="6 7">CITHA-6</strain>
    </source>
</reference>
<evidence type="ECO:0000259" key="5">
    <source>
        <dbReference type="Pfam" id="PF21070"/>
    </source>
</evidence>
<dbReference type="Pfam" id="PF21070">
    <property type="entry name" value="IcmF_helical"/>
    <property type="match status" value="1"/>
</dbReference>
<dbReference type="NCBIfam" id="TIGR03348">
    <property type="entry name" value="VI_IcmF"/>
    <property type="match status" value="1"/>
</dbReference>
<dbReference type="PANTHER" id="PTHR36153">
    <property type="entry name" value="INNER MEMBRANE PROTEIN-RELATED"/>
    <property type="match status" value="1"/>
</dbReference>
<dbReference type="Pfam" id="PF06744">
    <property type="entry name" value="IcmF_C"/>
    <property type="match status" value="1"/>
</dbReference>
<evidence type="ECO:0000313" key="7">
    <source>
        <dbReference type="Proteomes" id="UP000218796"/>
    </source>
</evidence>
<dbReference type="InterPro" id="IPR017731">
    <property type="entry name" value="TssM1-like"/>
</dbReference>
<dbReference type="InterPro" id="IPR048677">
    <property type="entry name" value="TssM1_hel"/>
</dbReference>
<gene>
    <name evidence="6" type="ORF">CJD50_06555</name>
</gene>
<dbReference type="Pfam" id="PF14331">
    <property type="entry name" value="IcmF-related_N"/>
    <property type="match status" value="1"/>
</dbReference>
<keyword evidence="1" id="KW-0472">Membrane</keyword>
<name>A0A2A2MEC1_9GAMM</name>
<dbReference type="InterPro" id="IPR009612">
    <property type="entry name" value="IcmF-rel"/>
</dbReference>
<sequence length="1154" mass="132628">MPRFKVSAFWLLVLAWIFLLVWIWWKGPSWSLYDEQWLKPLASRWLATAVWGIIALGWLTIRVMKRLQQLEVQQKQQREEAQDPLSVELNAQQRYLDRWLLRLQRHLDNRRYLWQLPWYMVIGPVGSGKTALLREGFPSDIIYTPEAARGVDQRLYLTPYVGKQAVIFDIDGVMCEQPDADVLHRRLWEHALDWLVEKRARQPLNGIIITLDLPDLLTADKRHREHLLQMLRSRLQDIRQHLHCQLPVYVVLTRLDLLHGFATLFQSLDKKDRDSILGVTFTRGAHENEEWRTELNTFWQTWCDRMNQALPDLMLTQEHMRSSLFSFSRQMQGCREYLVALLDGLLEGENMDVMLRGVYLTSSLQRGQMDDIFMQSAARQYRLGGSPLTAWPLVDSAPYFTRSLFVQALLAEPNLAGESRSWLTRSRRRMTLFSAVGGVATLLLITGWHHYYKDNYASGVQVLKQAKSFMSVPPPQGIDNYGNLQLPLLNPVREATLAYGDWGERSGLADMGLYQGRRVGPYVEQTYLQLLEQRYLPALFNGLVNELNSAPPESEEKLAVLRVMRMLEDKSGRSDEVVKQYMAKRWSDKFHGQRDIQAQLMSHLDYALKHTDWHAEREKGDGDAISRWTPYDSPVLSAQKELSKLPVYQRVYQSLKTRALGVLPADLNLRDQVGPTFDQVFTSADDSKLIVPQFLTRYGLQSYFVKQRDELVELTAMDSWVLNLTHSVKYSEADRAEIQRQLTEQYISDYTATWRAGMDNINVRDYESIAQLTGALEQVISGDQPLQRALTALRDNTQPAALSEKLSDKEREEALAEPDYRLLTRLGHEFAPENSTLASQNNKENTMQAVYQQLTELHRYLLAIQNAPVPGKSALKAVQLRLDQNSSDPIFTTRQMAKTLPAPLNRWVGKLADQAWHVVMVEAVHYMEVDWRDNVVKPFNEQLVNNYPFNPRSSQDASLDAFERFFKPDGVLDSFYQQNLRLFMENDLSLEDGDNSVIIREDIRVQLDTAQKIRDIFFSKQNGLGTQFAVETVSLSGNKRRSVLNLDGQLVDYSQGRNYTAHLVWPNNMREGNESKLTLVGTSGSAPRSITFSGPWAQFRLFGAGQLTSVEEGTFSVRFTVDGGAMVYRIHADTEDNPFSGGLFSQFRLPDTLY</sequence>
<dbReference type="Pfam" id="PF06761">
    <property type="entry name" value="IcmF-related"/>
    <property type="match status" value="1"/>
</dbReference>
<dbReference type="CDD" id="cd00882">
    <property type="entry name" value="Ras_like_GTPase"/>
    <property type="match status" value="1"/>
</dbReference>
<dbReference type="Proteomes" id="UP000218796">
    <property type="component" value="Unassembled WGS sequence"/>
</dbReference>
<feature type="transmembrane region" description="Helical" evidence="1">
    <location>
        <begin position="7"/>
        <end position="25"/>
    </location>
</feature>
<dbReference type="PANTHER" id="PTHR36153:SF5">
    <property type="entry name" value="EXPORTED PROTEIN"/>
    <property type="match status" value="1"/>
</dbReference>
<organism evidence="6 7">
    <name type="scientific">Hafnia paralvei</name>
    <dbReference type="NCBI Taxonomy" id="546367"/>
    <lineage>
        <taxon>Bacteria</taxon>
        <taxon>Pseudomonadati</taxon>
        <taxon>Pseudomonadota</taxon>
        <taxon>Gammaproteobacteria</taxon>
        <taxon>Enterobacterales</taxon>
        <taxon>Hafniaceae</taxon>
        <taxon>Hafnia</taxon>
    </lineage>
</organism>
<feature type="domain" description="Type VI secretion system component TssM1 N-terminal" evidence="4">
    <location>
        <begin position="185"/>
        <end position="435"/>
    </location>
</feature>
<protein>
    <submittedName>
        <fullName evidence="6">Type VI secretion system membrane subunit TssM</fullName>
    </submittedName>
</protein>
<accession>A0A2A2MEC1</accession>
<keyword evidence="1" id="KW-0812">Transmembrane</keyword>
<dbReference type="InterPro" id="IPR025743">
    <property type="entry name" value="TssM1_N"/>
</dbReference>
<dbReference type="SUPFAM" id="SSF52540">
    <property type="entry name" value="P-loop containing nucleoside triphosphate hydrolases"/>
    <property type="match status" value="1"/>
</dbReference>
<evidence type="ECO:0000256" key="1">
    <source>
        <dbReference type="SAM" id="Phobius"/>
    </source>
</evidence>
<dbReference type="InterPro" id="IPR027417">
    <property type="entry name" value="P-loop_NTPase"/>
</dbReference>
<dbReference type="RefSeq" id="WP_048797625.1">
    <property type="nucleotide sequence ID" value="NZ_CAURWF010000010.1"/>
</dbReference>
<comment type="caution">
    <text evidence="6">The sequence shown here is derived from an EMBL/GenBank/DDBJ whole genome shotgun (WGS) entry which is preliminary data.</text>
</comment>
<evidence type="ECO:0000313" key="6">
    <source>
        <dbReference type="EMBL" id="PAV97312.1"/>
    </source>
</evidence>
<keyword evidence="7" id="KW-1185">Reference proteome</keyword>
<evidence type="ECO:0000259" key="2">
    <source>
        <dbReference type="Pfam" id="PF06744"/>
    </source>
</evidence>
<dbReference type="EMBL" id="NQMS01000002">
    <property type="protein sequence ID" value="PAV97312.1"/>
    <property type="molecule type" value="Genomic_DNA"/>
</dbReference>
<dbReference type="OrthoDB" id="9758229at2"/>
<proteinExistence type="predicted"/>
<dbReference type="AlphaFoldDB" id="A0A2A2MEC1"/>
<feature type="domain" description="Type VI secretion system component TssM1 helical" evidence="5">
    <location>
        <begin position="927"/>
        <end position="985"/>
    </location>
</feature>
<keyword evidence="1" id="KW-1133">Transmembrane helix</keyword>